<dbReference type="Proteomes" id="UP000824189">
    <property type="component" value="Unassembled WGS sequence"/>
</dbReference>
<evidence type="ECO:0000313" key="2">
    <source>
        <dbReference type="EMBL" id="HIW96599.1"/>
    </source>
</evidence>
<organism evidence="2 3">
    <name type="scientific">Candidatus Corynebacterium gallistercoris</name>
    <dbReference type="NCBI Taxonomy" id="2838530"/>
    <lineage>
        <taxon>Bacteria</taxon>
        <taxon>Bacillati</taxon>
        <taxon>Actinomycetota</taxon>
        <taxon>Actinomycetes</taxon>
        <taxon>Mycobacteriales</taxon>
        <taxon>Corynebacteriaceae</taxon>
        <taxon>Corynebacterium</taxon>
    </lineage>
</organism>
<gene>
    <name evidence="2" type="ORF">H9867_09005</name>
</gene>
<dbReference type="EMBL" id="DXFZ01000108">
    <property type="protein sequence ID" value="HIW96599.1"/>
    <property type="molecule type" value="Genomic_DNA"/>
</dbReference>
<accession>A0A9D1UQL6</accession>
<dbReference type="AlphaFoldDB" id="A0A9D1UQL6"/>
<dbReference type="InterPro" id="IPR021903">
    <property type="entry name" value="DUF3515"/>
</dbReference>
<proteinExistence type="predicted"/>
<sequence length="331" mass="34052">MTDQPPANSTPRFQIVLAIVVAVFFIVAVIAAAKIAGDRQTYSPVSMGPVDAPLAESAACEDIAGSLPGEASGFQRVEITAPAPVGAVAYRNASGAELTVRCGVYAPDQYTVLSSTTDEGGATWLLVSDATPGSNLRTWYSVGSSPVVAVTTEGDIGSMLDTVGQAVATAPQEGEGAPQPGAFPLSTVPATASRNDPAAARVCEGFLTALPETMGDWQRTEPTGEAARQEPDHTATYTGEGLEPVVIRCGVDMPEAYEAGARLTQVDEVPWFSEPGLARGSTSGQWFGLGFEQIVAIAMPQVGGDDVISPVSRAMAETMDAEPTGGSSARG</sequence>
<name>A0A9D1UQL6_9CORY</name>
<reference evidence="2" key="2">
    <citation type="submission" date="2021-04" db="EMBL/GenBank/DDBJ databases">
        <authorList>
            <person name="Gilroy R."/>
        </authorList>
    </citation>
    <scope>NUCLEOTIDE SEQUENCE</scope>
    <source>
        <strain evidence="2">4376</strain>
    </source>
</reference>
<keyword evidence="1" id="KW-0472">Membrane</keyword>
<dbReference type="Pfam" id="PF12028">
    <property type="entry name" value="DUF3515"/>
    <property type="match status" value="2"/>
</dbReference>
<keyword evidence="1" id="KW-0812">Transmembrane</keyword>
<keyword evidence="1" id="KW-1133">Transmembrane helix</keyword>
<protein>
    <submittedName>
        <fullName evidence="2">DUF3515 domain-containing protein</fullName>
    </submittedName>
</protein>
<feature type="transmembrane region" description="Helical" evidence="1">
    <location>
        <begin position="12"/>
        <end position="33"/>
    </location>
</feature>
<evidence type="ECO:0000256" key="1">
    <source>
        <dbReference type="SAM" id="Phobius"/>
    </source>
</evidence>
<evidence type="ECO:0000313" key="3">
    <source>
        <dbReference type="Proteomes" id="UP000824189"/>
    </source>
</evidence>
<reference evidence="2" key="1">
    <citation type="journal article" date="2021" name="PeerJ">
        <title>Extensive microbial diversity within the chicken gut microbiome revealed by metagenomics and culture.</title>
        <authorList>
            <person name="Gilroy R."/>
            <person name="Ravi A."/>
            <person name="Getino M."/>
            <person name="Pursley I."/>
            <person name="Horton D.L."/>
            <person name="Alikhan N.F."/>
            <person name="Baker D."/>
            <person name="Gharbi K."/>
            <person name="Hall N."/>
            <person name="Watson M."/>
            <person name="Adriaenssens E.M."/>
            <person name="Foster-Nyarko E."/>
            <person name="Jarju S."/>
            <person name="Secka A."/>
            <person name="Antonio M."/>
            <person name="Oren A."/>
            <person name="Chaudhuri R.R."/>
            <person name="La Ragione R."/>
            <person name="Hildebrand F."/>
            <person name="Pallen M.J."/>
        </authorList>
    </citation>
    <scope>NUCLEOTIDE SEQUENCE</scope>
    <source>
        <strain evidence="2">4376</strain>
    </source>
</reference>
<comment type="caution">
    <text evidence="2">The sequence shown here is derived from an EMBL/GenBank/DDBJ whole genome shotgun (WGS) entry which is preliminary data.</text>
</comment>